<evidence type="ECO:0000256" key="5">
    <source>
        <dbReference type="ARBA" id="ARBA00047942"/>
    </source>
</evidence>
<dbReference type="InterPro" id="IPR029063">
    <property type="entry name" value="SAM-dependent_MTases_sf"/>
</dbReference>
<dbReference type="InterPro" id="IPR011639">
    <property type="entry name" value="MethylTrfase_TaqI-like_dom"/>
</dbReference>
<evidence type="ECO:0000256" key="6">
    <source>
        <dbReference type="SAM" id="MobiDB-lite"/>
    </source>
</evidence>
<keyword evidence="9" id="KW-1185">Reference proteome</keyword>
<dbReference type="Proteomes" id="UP001224433">
    <property type="component" value="Chromosome"/>
</dbReference>
<dbReference type="EC" id="2.1.1.72" evidence="1"/>
<dbReference type="EMBL" id="CP120983">
    <property type="protein sequence ID" value="WLQ63614.1"/>
    <property type="molecule type" value="Genomic_DNA"/>
</dbReference>
<dbReference type="PRINTS" id="PR00507">
    <property type="entry name" value="N12N6MTFRASE"/>
</dbReference>
<accession>A0ABY9JB25</accession>
<evidence type="ECO:0000256" key="1">
    <source>
        <dbReference type="ARBA" id="ARBA00011900"/>
    </source>
</evidence>
<dbReference type="Pfam" id="PF07669">
    <property type="entry name" value="Eco57I"/>
    <property type="match status" value="1"/>
</dbReference>
<dbReference type="InterPro" id="IPR002052">
    <property type="entry name" value="DNA_methylase_N6_adenine_CS"/>
</dbReference>
<feature type="region of interest" description="Disordered" evidence="6">
    <location>
        <begin position="1346"/>
        <end position="1370"/>
    </location>
</feature>
<keyword evidence="3" id="KW-0808">Transferase</keyword>
<dbReference type="Gene3D" id="3.40.50.150">
    <property type="entry name" value="Vaccinia Virus protein VP39"/>
    <property type="match status" value="2"/>
</dbReference>
<keyword evidence="2 8" id="KW-0489">Methyltransferase</keyword>
<keyword evidence="4" id="KW-0949">S-adenosyl-L-methionine</keyword>
<proteinExistence type="predicted"/>
<dbReference type="PANTHER" id="PTHR33841">
    <property type="entry name" value="DNA METHYLTRANSFERASE YEEA-RELATED"/>
    <property type="match status" value="1"/>
</dbReference>
<dbReference type="PANTHER" id="PTHR33841:SF1">
    <property type="entry name" value="DNA METHYLTRANSFERASE A"/>
    <property type="match status" value="1"/>
</dbReference>
<evidence type="ECO:0000256" key="4">
    <source>
        <dbReference type="ARBA" id="ARBA00022691"/>
    </source>
</evidence>
<organism evidence="8 9">
    <name type="scientific">Streptomyces glycanivorans</name>
    <dbReference type="NCBI Taxonomy" id="3033808"/>
    <lineage>
        <taxon>Bacteria</taxon>
        <taxon>Bacillati</taxon>
        <taxon>Actinomycetota</taxon>
        <taxon>Actinomycetes</taxon>
        <taxon>Kitasatosporales</taxon>
        <taxon>Streptomycetaceae</taxon>
        <taxon>Streptomyces</taxon>
    </lineage>
</organism>
<sequence length="1370" mass="152329">MSAATRTTLAFTAVTTVGGLLPADMLLRIAEARNLPGTRPADYGLPASVPVRDEAERAWEYLKPLWRDLRTALPADPKTGAPAADPTGRAGTDWLAQLFRKLDFGALTEIGAAGIPADADPDKHFPVSHRHGPALVHQVPWNQELDKRLTFGQVPPQSMLQDCLNRTEAHLWAVLTNGRRVRLLRDSSSFATAAYVEFDLEAIFDGELFSEFVLLYCVLHASRFAVAEGAAASGCWLEKWRAEAVSSGARALDQLRLGVQNALTALGTGFLRHPDNTRLREDTDPKALRDALLRLVYRLLFVFVAEDRGALLDPKADERQQKAYDRYFSSARLRERARRRQGTAHGDQYEALRIVLDALGKEGGRPELGLPGLGGLFSPKEADAPLDGLKLSNESLLAAVRHLAQMRDPGARRWRPIDYRHLDAEELGSVYESLLELEPKHSATDRTFELIEVAGNSRKTTGSYYTPSSLIECLLDTTLDPVIDDAVKRGEQRATEAGHPDPTDDIVDELLSLTVCDPACGSGHFLVASARRIAKRVASVRERNPEPTVDAVRHALHQVVARCVYGVDLNPMAVELAKVSLWLEAMEPGKALGFLDAHVKHGNGLIGATPKLLADGIPDDAFKPIEGDDKKYAAGLVKRNKIQRGGQDELLFDTETLPGNDRYAAELARITTAPSDFLEQVRAQESAYRAHMESVTYVDDVHAADAWCAAFVWPKRDGAPEAPTDQVFRALRNRDQSVVPDTTHAEIRKLREQYRFFHWHLEFPEVFAVPESGAGVQPGTGWAGGFDAVVGNPPWERVKLQEQEFFAQRDPRIAGAKNAAARKRLITELRDDRDGERLYAEFEAARRRAEGESHFLRVSARFPLTGRGDINTYAVFTETDRVLTGPRGRTGVIVPTGIATDATTQFFFKDVVTKGQLAALYDFENEDKVFPGVHNQMRFCLFMLRGAGSTREPIRMVFKVRQTEQIAQWSYLLTADDILAMNPNTGTCPVFRSSRDAEITLGIYRRVPVLIDETKTTGGNSWGISFMSMFHMSNDSRLFRPDAQSDETFDDLLKAGWVLDGNALVRGNERLLPLYEAKMLHHYDHRFSTYEDATEKQLNKGTLPRFTVDQHQHPTTVPLPRYWVPEEDVPTGEVDKRGEPVTVPGVRSRLASKGWDKGWLLGWREICRASDERTVIAAAAPAHGFGNKFLLALSPHAALLSAVWSSLIVDYAARQSISGTSMNYFIVRQFPILTPDHVTTHSDAIVPRILELTYTASDMALFARDLGDTGPPFRWDPDRRAVIRAELDALFFHLYGITRDDTAYILDTFNVTRDNDTKAHGEYRTKNLILAEYDRMASAGLALDTPLTEGESGTYRSTLTPPPGQGPRHD</sequence>
<protein>
    <recommendedName>
        <fullName evidence="1">site-specific DNA-methyltransferase (adenine-specific)</fullName>
        <ecNumber evidence="1">2.1.1.72</ecNumber>
    </recommendedName>
</protein>
<dbReference type="SUPFAM" id="SSF53335">
    <property type="entry name" value="S-adenosyl-L-methionine-dependent methyltransferases"/>
    <property type="match status" value="1"/>
</dbReference>
<dbReference type="InterPro" id="IPR050953">
    <property type="entry name" value="N4_N6_ade-DNA_methylase"/>
</dbReference>
<feature type="compositionally biased region" description="Pro residues" evidence="6">
    <location>
        <begin position="1360"/>
        <end position="1370"/>
    </location>
</feature>
<evidence type="ECO:0000313" key="9">
    <source>
        <dbReference type="Proteomes" id="UP001224433"/>
    </source>
</evidence>
<comment type="catalytic activity">
    <reaction evidence="5">
        <text>a 2'-deoxyadenosine in DNA + S-adenosyl-L-methionine = an N(6)-methyl-2'-deoxyadenosine in DNA + S-adenosyl-L-homocysteine + H(+)</text>
        <dbReference type="Rhea" id="RHEA:15197"/>
        <dbReference type="Rhea" id="RHEA-COMP:12418"/>
        <dbReference type="Rhea" id="RHEA-COMP:12419"/>
        <dbReference type="ChEBI" id="CHEBI:15378"/>
        <dbReference type="ChEBI" id="CHEBI:57856"/>
        <dbReference type="ChEBI" id="CHEBI:59789"/>
        <dbReference type="ChEBI" id="CHEBI:90615"/>
        <dbReference type="ChEBI" id="CHEBI:90616"/>
        <dbReference type="EC" id="2.1.1.72"/>
    </reaction>
</comment>
<evidence type="ECO:0000256" key="3">
    <source>
        <dbReference type="ARBA" id="ARBA00022679"/>
    </source>
</evidence>
<dbReference type="GO" id="GO:0008168">
    <property type="term" value="F:methyltransferase activity"/>
    <property type="evidence" value="ECO:0007669"/>
    <property type="project" value="UniProtKB-KW"/>
</dbReference>
<name>A0ABY9JB25_9ACTN</name>
<reference evidence="8 9" key="1">
    <citation type="submission" date="2023-03" db="EMBL/GenBank/DDBJ databases">
        <title>Isolation and description of six Streptomyces strains from soil environments, able to metabolize different microbial glucans.</title>
        <authorList>
            <person name="Widen T."/>
            <person name="Larsbrink J."/>
        </authorList>
    </citation>
    <scope>NUCLEOTIDE SEQUENCE [LARGE SCALE GENOMIC DNA]</scope>
    <source>
        <strain evidence="8 9">Alt3</strain>
    </source>
</reference>
<evidence type="ECO:0000313" key="8">
    <source>
        <dbReference type="EMBL" id="WLQ63614.1"/>
    </source>
</evidence>
<gene>
    <name evidence="8" type="ORF">P8A20_08455</name>
</gene>
<evidence type="ECO:0000256" key="2">
    <source>
        <dbReference type="ARBA" id="ARBA00022603"/>
    </source>
</evidence>
<dbReference type="RefSeq" id="WP_306103253.1">
    <property type="nucleotide sequence ID" value="NZ_CP120983.1"/>
</dbReference>
<dbReference type="PROSITE" id="PS00092">
    <property type="entry name" value="N6_MTASE"/>
    <property type="match status" value="1"/>
</dbReference>
<evidence type="ECO:0000259" key="7">
    <source>
        <dbReference type="Pfam" id="PF07669"/>
    </source>
</evidence>
<dbReference type="GO" id="GO:0032259">
    <property type="term" value="P:methylation"/>
    <property type="evidence" value="ECO:0007669"/>
    <property type="project" value="UniProtKB-KW"/>
</dbReference>
<feature type="domain" description="Type II methyltransferase M.TaqI-like" evidence="7">
    <location>
        <begin position="563"/>
        <end position="804"/>
    </location>
</feature>